<name>A0ABU2BX08_9ACTN</name>
<accession>A0ABU2BX08</accession>
<sequence length="322" mass="35229">MIEHRIGTTRRSDAVQAISRLTIGPVMKWGPLNASTMKLFPLIDRAADLLPRSGRCSHRQIIARSWRGELVTPIDGTTSDGAILYLHGGAFLACGLGTHRRIVERLAWRTGMAVLAVDYRQLPVGVLDDSLEDAEDAFRWLTRNGHPAHQIVLAGDSAGGHLAFATAIRMRDAGLRPAGIVGLSPWLDFDHRPKVAHHNARRDAYIPVRRLRRVGRMAVGSRIEDHHSPVNADLTDLPPALILVGADEVLRVDAELMAERLLDAQVRCTLQVWEGQVHAFPVLADVNPESLAAIEEIVTFTRTSVAAAARGRRTGVTRIGVA</sequence>
<feature type="active site" evidence="3">
    <location>
        <position position="157"/>
    </location>
</feature>
<organism evidence="5 6">
    <name type="scientific">Nocardioides marmoribigeumensis</name>
    <dbReference type="NCBI Taxonomy" id="433649"/>
    <lineage>
        <taxon>Bacteria</taxon>
        <taxon>Bacillati</taxon>
        <taxon>Actinomycetota</taxon>
        <taxon>Actinomycetes</taxon>
        <taxon>Propionibacteriales</taxon>
        <taxon>Nocardioidaceae</taxon>
        <taxon>Nocardioides</taxon>
    </lineage>
</organism>
<comment type="caution">
    <text evidence="5">The sequence shown here is derived from an EMBL/GenBank/DDBJ whole genome shotgun (WGS) entry which is preliminary data.</text>
</comment>
<evidence type="ECO:0000256" key="2">
    <source>
        <dbReference type="ARBA" id="ARBA00022801"/>
    </source>
</evidence>
<keyword evidence="6" id="KW-1185">Reference proteome</keyword>
<dbReference type="PANTHER" id="PTHR48081">
    <property type="entry name" value="AB HYDROLASE SUPERFAMILY PROTEIN C4A8.06C"/>
    <property type="match status" value="1"/>
</dbReference>
<evidence type="ECO:0000259" key="4">
    <source>
        <dbReference type="Pfam" id="PF07859"/>
    </source>
</evidence>
<dbReference type="Pfam" id="PF07859">
    <property type="entry name" value="Abhydrolase_3"/>
    <property type="match status" value="1"/>
</dbReference>
<dbReference type="InterPro" id="IPR050300">
    <property type="entry name" value="GDXG_lipolytic_enzyme"/>
</dbReference>
<evidence type="ECO:0000313" key="5">
    <source>
        <dbReference type="EMBL" id="MDR7362779.1"/>
    </source>
</evidence>
<dbReference type="PROSITE" id="PS01174">
    <property type="entry name" value="LIPASE_GDXG_SER"/>
    <property type="match status" value="1"/>
</dbReference>
<dbReference type="PANTHER" id="PTHR48081:SF30">
    <property type="entry name" value="ACETYL-HYDROLASE LIPR-RELATED"/>
    <property type="match status" value="1"/>
</dbReference>
<evidence type="ECO:0000256" key="3">
    <source>
        <dbReference type="PROSITE-ProRule" id="PRU10038"/>
    </source>
</evidence>
<dbReference type="RefSeq" id="WP_310302192.1">
    <property type="nucleotide sequence ID" value="NZ_BAAAPS010000013.1"/>
</dbReference>
<comment type="similarity">
    <text evidence="1">Belongs to the 'GDXG' lipolytic enzyme family.</text>
</comment>
<protein>
    <submittedName>
        <fullName evidence="5">Acetyl esterase/lipase</fullName>
    </submittedName>
</protein>
<evidence type="ECO:0000313" key="6">
    <source>
        <dbReference type="Proteomes" id="UP001183648"/>
    </source>
</evidence>
<dbReference type="InterPro" id="IPR033140">
    <property type="entry name" value="Lipase_GDXG_put_SER_AS"/>
</dbReference>
<proteinExistence type="inferred from homology"/>
<dbReference type="EMBL" id="JAVDYG010000001">
    <property type="protein sequence ID" value="MDR7362779.1"/>
    <property type="molecule type" value="Genomic_DNA"/>
</dbReference>
<reference evidence="5 6" key="1">
    <citation type="submission" date="2023-07" db="EMBL/GenBank/DDBJ databases">
        <title>Sequencing the genomes of 1000 actinobacteria strains.</title>
        <authorList>
            <person name="Klenk H.-P."/>
        </authorList>
    </citation>
    <scope>NUCLEOTIDE SEQUENCE [LARGE SCALE GENOMIC DNA]</scope>
    <source>
        <strain evidence="5 6">DSM 19426</strain>
    </source>
</reference>
<dbReference type="Gene3D" id="3.40.50.1820">
    <property type="entry name" value="alpha/beta hydrolase"/>
    <property type="match status" value="1"/>
</dbReference>
<evidence type="ECO:0000256" key="1">
    <source>
        <dbReference type="ARBA" id="ARBA00010515"/>
    </source>
</evidence>
<gene>
    <name evidence="5" type="ORF">J2S63_002332</name>
</gene>
<feature type="domain" description="Alpha/beta hydrolase fold-3" evidence="4">
    <location>
        <begin position="83"/>
        <end position="280"/>
    </location>
</feature>
<dbReference type="InterPro" id="IPR029058">
    <property type="entry name" value="AB_hydrolase_fold"/>
</dbReference>
<dbReference type="InterPro" id="IPR013094">
    <property type="entry name" value="AB_hydrolase_3"/>
</dbReference>
<keyword evidence="2" id="KW-0378">Hydrolase</keyword>
<dbReference type="Proteomes" id="UP001183648">
    <property type="component" value="Unassembled WGS sequence"/>
</dbReference>
<dbReference type="SUPFAM" id="SSF53474">
    <property type="entry name" value="alpha/beta-Hydrolases"/>
    <property type="match status" value="1"/>
</dbReference>